<evidence type="ECO:0000313" key="3">
    <source>
        <dbReference type="Proteomes" id="UP001075354"/>
    </source>
</evidence>
<sequence length="256" mass="25841">MVFIHGASCARGVGGGGAGSGAGPPTTTAPGGPPPPSSAVAVPREPFCCAYYEDADDADAVVMARSARWHRDLLDLMLGGEASCCCQPVEKGADAYMWASCSSARRASVAPEVSQPPAFVVPYQRSKSRSVDHGFSPPFDLDSLRHTVDGRMQSAEKLSRAGECPAGVPRARGSGGGAWGSDGAGPCRDGGCGGSSSGGRVHPGALRVLPVPGSVPVGLGRHGVYPPASASAAAAPAAVHYATRFVNKRPSIVSGF</sequence>
<evidence type="ECO:0000256" key="1">
    <source>
        <dbReference type="SAM" id="MobiDB-lite"/>
    </source>
</evidence>
<reference evidence="2" key="1">
    <citation type="submission" date="2022-12" db="EMBL/GenBank/DDBJ databases">
        <title>Chromosome-level genome assembly of the bean flower thrips Megalurothrips usitatus.</title>
        <authorList>
            <person name="Ma L."/>
            <person name="Liu Q."/>
            <person name="Li H."/>
            <person name="Cai W."/>
        </authorList>
    </citation>
    <scope>NUCLEOTIDE SEQUENCE</scope>
    <source>
        <strain evidence="2">Cailab_2022a</strain>
    </source>
</reference>
<dbReference type="AlphaFoldDB" id="A0AAV7XIP7"/>
<feature type="region of interest" description="Disordered" evidence="1">
    <location>
        <begin position="158"/>
        <end position="179"/>
    </location>
</feature>
<proteinExistence type="predicted"/>
<keyword evidence="3" id="KW-1185">Reference proteome</keyword>
<protein>
    <submittedName>
        <fullName evidence="2">Uncharacterized protein</fullName>
    </submittedName>
</protein>
<feature type="region of interest" description="Disordered" evidence="1">
    <location>
        <begin position="15"/>
        <end position="39"/>
    </location>
</feature>
<evidence type="ECO:0000313" key="2">
    <source>
        <dbReference type="EMBL" id="KAJ1523610.1"/>
    </source>
</evidence>
<organism evidence="2 3">
    <name type="scientific">Megalurothrips usitatus</name>
    <name type="common">bean blossom thrips</name>
    <dbReference type="NCBI Taxonomy" id="439358"/>
    <lineage>
        <taxon>Eukaryota</taxon>
        <taxon>Metazoa</taxon>
        <taxon>Ecdysozoa</taxon>
        <taxon>Arthropoda</taxon>
        <taxon>Hexapoda</taxon>
        <taxon>Insecta</taxon>
        <taxon>Pterygota</taxon>
        <taxon>Neoptera</taxon>
        <taxon>Paraneoptera</taxon>
        <taxon>Thysanoptera</taxon>
        <taxon>Terebrantia</taxon>
        <taxon>Thripoidea</taxon>
        <taxon>Thripidae</taxon>
        <taxon>Megalurothrips</taxon>
    </lineage>
</organism>
<accession>A0AAV7XIP7</accession>
<gene>
    <name evidence="2" type="ORF">ONE63_001453</name>
</gene>
<name>A0AAV7XIP7_9NEOP</name>
<dbReference type="EMBL" id="JAPTSV010000010">
    <property type="protein sequence ID" value="KAJ1523610.1"/>
    <property type="molecule type" value="Genomic_DNA"/>
</dbReference>
<dbReference type="Proteomes" id="UP001075354">
    <property type="component" value="Chromosome 10"/>
</dbReference>
<comment type="caution">
    <text evidence="2">The sequence shown here is derived from an EMBL/GenBank/DDBJ whole genome shotgun (WGS) entry which is preliminary data.</text>
</comment>